<dbReference type="InterPro" id="IPR010982">
    <property type="entry name" value="Lambda_DNA-bd_dom_sf"/>
</dbReference>
<geneLocation type="plasmid" evidence="2 3">
    <name>pTT6-2</name>
</geneLocation>
<reference evidence="2" key="1">
    <citation type="submission" date="2021-02" db="EMBL/GenBank/DDBJ databases">
        <title>Skermanella TT6 skin isolate.</title>
        <authorList>
            <person name="Lee K."/>
            <person name="Ganzorig M."/>
        </authorList>
    </citation>
    <scope>NUCLEOTIDE SEQUENCE</scope>
    <source>
        <strain evidence="2">TT6</strain>
    </source>
</reference>
<dbReference type="EMBL" id="CP067422">
    <property type="protein sequence ID" value="QQP93693.1"/>
    <property type="molecule type" value="Genomic_DNA"/>
</dbReference>
<dbReference type="Pfam" id="PF01381">
    <property type="entry name" value="HTH_3"/>
    <property type="match status" value="1"/>
</dbReference>
<accession>A0ABX7BMQ1</accession>
<keyword evidence="2" id="KW-0614">Plasmid</keyword>
<proteinExistence type="predicted"/>
<evidence type="ECO:0000259" key="1">
    <source>
        <dbReference type="PROSITE" id="PS50943"/>
    </source>
</evidence>
<dbReference type="SUPFAM" id="SSF47413">
    <property type="entry name" value="lambda repressor-like DNA-binding domains"/>
    <property type="match status" value="1"/>
</dbReference>
<dbReference type="InterPro" id="IPR001387">
    <property type="entry name" value="Cro/C1-type_HTH"/>
</dbReference>
<feature type="domain" description="HTH cro/C1-type" evidence="1">
    <location>
        <begin position="72"/>
        <end position="107"/>
    </location>
</feature>
<name>A0ABX7BMQ1_9PROT</name>
<protein>
    <submittedName>
        <fullName evidence="2">Helix-turn-helix domain-containing protein</fullName>
    </submittedName>
</protein>
<dbReference type="Gene3D" id="1.10.260.40">
    <property type="entry name" value="lambda repressor-like DNA-binding domains"/>
    <property type="match status" value="1"/>
</dbReference>
<keyword evidence="3" id="KW-1185">Reference proteome</keyword>
<dbReference type="CDD" id="cd00093">
    <property type="entry name" value="HTH_XRE"/>
    <property type="match status" value="1"/>
</dbReference>
<organism evidence="2 3">
    <name type="scientific">Skermanella cutis</name>
    <dbReference type="NCBI Taxonomy" id="2775420"/>
    <lineage>
        <taxon>Bacteria</taxon>
        <taxon>Pseudomonadati</taxon>
        <taxon>Pseudomonadota</taxon>
        <taxon>Alphaproteobacteria</taxon>
        <taxon>Rhodospirillales</taxon>
        <taxon>Azospirillaceae</taxon>
        <taxon>Skermanella</taxon>
    </lineage>
</organism>
<dbReference type="RefSeq" id="WP_201083446.1">
    <property type="nucleotide sequence ID" value="NZ_CP067422.1"/>
</dbReference>
<dbReference type="PROSITE" id="PS50943">
    <property type="entry name" value="HTH_CROC1"/>
    <property type="match status" value="1"/>
</dbReference>
<sequence length="163" mass="18531">MTKPHFGVHGEEIKKPFHYKGCGLDGIYLINGYKIHETEYGQGVSIKNLDGLLDAIAEYLVEGKKVLGGKEIRFLRLRMDITQSEMGRLLGMSAQQVARWEKDQSQIPGPADRLLRVMYRQHIGRSFDLRDLLKCLDEQDAPMNDKAVFINPDENGDGWKRAA</sequence>
<evidence type="ECO:0000313" key="3">
    <source>
        <dbReference type="Proteomes" id="UP000595197"/>
    </source>
</evidence>
<evidence type="ECO:0000313" key="2">
    <source>
        <dbReference type="EMBL" id="QQP93693.1"/>
    </source>
</evidence>
<dbReference type="Proteomes" id="UP000595197">
    <property type="component" value="Plasmid pTT6-2"/>
</dbReference>
<gene>
    <name evidence="2" type="ORF">IGS68_32280</name>
</gene>